<gene>
    <name evidence="2" type="ORF">SAMN05660652_00570</name>
</gene>
<sequence>MTSDKNEPTAASLLAAMVMGSASIGGVVASVQRSHRFPLPEFIQIENLARMSEVSVSQIINQLIECGLDAVKSKLPDEVVREMTIDRRGTSNRKTVVAVQGPKKKSRPAKTSKGKD</sequence>
<organism evidence="2 3">
    <name type="scientific">Propionivibrio dicarboxylicus</name>
    <dbReference type="NCBI Taxonomy" id="83767"/>
    <lineage>
        <taxon>Bacteria</taxon>
        <taxon>Pseudomonadati</taxon>
        <taxon>Pseudomonadota</taxon>
        <taxon>Betaproteobacteria</taxon>
        <taxon>Rhodocyclales</taxon>
        <taxon>Rhodocyclaceae</taxon>
        <taxon>Propionivibrio</taxon>
    </lineage>
</organism>
<keyword evidence="3" id="KW-1185">Reference proteome</keyword>
<dbReference type="OrthoDB" id="9861215at2"/>
<name>A0A1G7WMH6_9RHOO</name>
<reference evidence="2 3" key="1">
    <citation type="submission" date="2016-10" db="EMBL/GenBank/DDBJ databases">
        <authorList>
            <person name="de Groot N.N."/>
        </authorList>
    </citation>
    <scope>NUCLEOTIDE SEQUENCE [LARGE SCALE GENOMIC DNA]</scope>
    <source>
        <strain evidence="2 3">DSM 5885</strain>
    </source>
</reference>
<feature type="compositionally biased region" description="Basic residues" evidence="1">
    <location>
        <begin position="102"/>
        <end position="116"/>
    </location>
</feature>
<dbReference type="Proteomes" id="UP000198607">
    <property type="component" value="Unassembled WGS sequence"/>
</dbReference>
<dbReference type="AlphaFoldDB" id="A0A1G7WMH6"/>
<evidence type="ECO:0000313" key="2">
    <source>
        <dbReference type="EMBL" id="SDG73116.1"/>
    </source>
</evidence>
<protein>
    <submittedName>
        <fullName evidence="2">Uncharacterized protein</fullName>
    </submittedName>
</protein>
<accession>A0A1G7WMH6</accession>
<dbReference type="RefSeq" id="WP_143009748.1">
    <property type="nucleotide sequence ID" value="NZ_FNCY01000001.1"/>
</dbReference>
<evidence type="ECO:0000313" key="3">
    <source>
        <dbReference type="Proteomes" id="UP000198607"/>
    </source>
</evidence>
<evidence type="ECO:0000256" key="1">
    <source>
        <dbReference type="SAM" id="MobiDB-lite"/>
    </source>
</evidence>
<proteinExistence type="predicted"/>
<feature type="region of interest" description="Disordered" evidence="1">
    <location>
        <begin position="90"/>
        <end position="116"/>
    </location>
</feature>
<dbReference type="STRING" id="83767.SAMN05660652_00570"/>
<dbReference type="EMBL" id="FNCY01000001">
    <property type="protein sequence ID" value="SDG73116.1"/>
    <property type="molecule type" value="Genomic_DNA"/>
</dbReference>